<gene>
    <name evidence="1" type="ORF">S06H3_30789</name>
</gene>
<comment type="caution">
    <text evidence="1">The sequence shown here is derived from an EMBL/GenBank/DDBJ whole genome shotgun (WGS) entry which is preliminary data.</text>
</comment>
<feature type="non-terminal residue" evidence="1">
    <location>
        <position position="46"/>
    </location>
</feature>
<organism evidence="1">
    <name type="scientific">marine sediment metagenome</name>
    <dbReference type="NCBI Taxonomy" id="412755"/>
    <lineage>
        <taxon>unclassified sequences</taxon>
        <taxon>metagenomes</taxon>
        <taxon>ecological metagenomes</taxon>
    </lineage>
</organism>
<dbReference type="AlphaFoldDB" id="X1MHV0"/>
<protein>
    <submittedName>
        <fullName evidence="1">Uncharacterized protein</fullName>
    </submittedName>
</protein>
<evidence type="ECO:0000313" key="1">
    <source>
        <dbReference type="EMBL" id="GAI31222.1"/>
    </source>
</evidence>
<dbReference type="EMBL" id="BARV01018163">
    <property type="protein sequence ID" value="GAI31222.1"/>
    <property type="molecule type" value="Genomic_DNA"/>
</dbReference>
<proteinExistence type="predicted"/>
<accession>X1MHV0</accession>
<reference evidence="1" key="1">
    <citation type="journal article" date="2014" name="Front. Microbiol.">
        <title>High frequency of phylogenetically diverse reductive dehalogenase-homologous genes in deep subseafloor sedimentary metagenomes.</title>
        <authorList>
            <person name="Kawai M."/>
            <person name="Futagami T."/>
            <person name="Toyoda A."/>
            <person name="Takaki Y."/>
            <person name="Nishi S."/>
            <person name="Hori S."/>
            <person name="Arai W."/>
            <person name="Tsubouchi T."/>
            <person name="Morono Y."/>
            <person name="Uchiyama I."/>
            <person name="Ito T."/>
            <person name="Fujiyama A."/>
            <person name="Inagaki F."/>
            <person name="Takami H."/>
        </authorList>
    </citation>
    <scope>NUCLEOTIDE SEQUENCE</scope>
    <source>
        <strain evidence="1">Expedition CK06-06</strain>
    </source>
</reference>
<name>X1MHV0_9ZZZZ</name>
<sequence length="46" mass="5100">MPQVELWAASLLSLPILLPFAVLSLSWDVPDGDTAEDWLGMDRSGW</sequence>